<evidence type="ECO:0000256" key="4">
    <source>
        <dbReference type="ARBA" id="ARBA00022692"/>
    </source>
</evidence>
<evidence type="ECO:0000256" key="3">
    <source>
        <dbReference type="ARBA" id="ARBA00022475"/>
    </source>
</evidence>
<dbReference type="PANTHER" id="PTHR30250">
    <property type="entry name" value="PST FAMILY PREDICTED COLANIC ACID TRANSPORTER"/>
    <property type="match status" value="1"/>
</dbReference>
<feature type="transmembrane region" description="Helical" evidence="7">
    <location>
        <begin position="380"/>
        <end position="400"/>
    </location>
</feature>
<gene>
    <name evidence="8" type="ORF">A2893_05250</name>
</gene>
<feature type="transmembrane region" description="Helical" evidence="7">
    <location>
        <begin position="327"/>
        <end position="346"/>
    </location>
</feature>
<feature type="transmembrane region" description="Helical" evidence="7">
    <location>
        <begin position="20"/>
        <end position="37"/>
    </location>
</feature>
<feature type="transmembrane region" description="Helical" evidence="7">
    <location>
        <begin position="43"/>
        <end position="67"/>
    </location>
</feature>
<feature type="transmembrane region" description="Helical" evidence="7">
    <location>
        <begin position="79"/>
        <end position="100"/>
    </location>
</feature>
<comment type="caution">
    <text evidence="8">The sequence shown here is derived from an EMBL/GenBank/DDBJ whole genome shotgun (WGS) entry which is preliminary data.</text>
</comment>
<dbReference type="InterPro" id="IPR050833">
    <property type="entry name" value="Poly_Biosynth_Transport"/>
</dbReference>
<dbReference type="STRING" id="1802521.A2893_05250"/>
<feature type="transmembrane region" description="Helical" evidence="7">
    <location>
        <begin position="287"/>
        <end position="315"/>
    </location>
</feature>
<dbReference type="Pfam" id="PF13440">
    <property type="entry name" value="Polysacc_synt_3"/>
    <property type="match status" value="1"/>
</dbReference>
<accession>A0A1F8BLW6</accession>
<dbReference type="Proteomes" id="UP000176725">
    <property type="component" value="Unassembled WGS sequence"/>
</dbReference>
<evidence type="ECO:0000256" key="5">
    <source>
        <dbReference type="ARBA" id="ARBA00022989"/>
    </source>
</evidence>
<feature type="transmembrane region" description="Helical" evidence="7">
    <location>
        <begin position="145"/>
        <end position="166"/>
    </location>
</feature>
<evidence type="ECO:0000256" key="6">
    <source>
        <dbReference type="ARBA" id="ARBA00023136"/>
    </source>
</evidence>
<dbReference type="PANTHER" id="PTHR30250:SF10">
    <property type="entry name" value="LIPOPOLYSACCHARIDE BIOSYNTHESIS PROTEIN WZXC"/>
    <property type="match status" value="1"/>
</dbReference>
<reference evidence="8 9" key="1">
    <citation type="journal article" date="2016" name="Nat. Commun.">
        <title>Thousands of microbial genomes shed light on interconnected biogeochemical processes in an aquifer system.</title>
        <authorList>
            <person name="Anantharaman K."/>
            <person name="Brown C.T."/>
            <person name="Hug L.A."/>
            <person name="Sharon I."/>
            <person name="Castelle C.J."/>
            <person name="Probst A.J."/>
            <person name="Thomas B.C."/>
            <person name="Singh A."/>
            <person name="Wilkins M.J."/>
            <person name="Karaoz U."/>
            <person name="Brodie E.L."/>
            <person name="Williams K.H."/>
            <person name="Hubbard S.S."/>
            <person name="Banfield J.F."/>
        </authorList>
    </citation>
    <scope>NUCLEOTIDE SEQUENCE [LARGE SCALE GENOMIC DNA]</scope>
</reference>
<keyword evidence="5 7" id="KW-1133">Transmembrane helix</keyword>
<feature type="transmembrane region" description="Helical" evidence="7">
    <location>
        <begin position="112"/>
        <end position="133"/>
    </location>
</feature>
<dbReference type="AlphaFoldDB" id="A0A1F8BLW6"/>
<evidence type="ECO:0000313" key="9">
    <source>
        <dbReference type="Proteomes" id="UP000176725"/>
    </source>
</evidence>
<dbReference type="CDD" id="cd13127">
    <property type="entry name" value="MATE_tuaB_like"/>
    <property type="match status" value="1"/>
</dbReference>
<proteinExistence type="inferred from homology"/>
<evidence type="ECO:0000256" key="1">
    <source>
        <dbReference type="ARBA" id="ARBA00004651"/>
    </source>
</evidence>
<evidence type="ECO:0000313" key="8">
    <source>
        <dbReference type="EMBL" id="OGM65033.1"/>
    </source>
</evidence>
<name>A0A1F8BLW6_9BACT</name>
<comment type="subcellular location">
    <subcellularLocation>
        <location evidence="1">Cell membrane</location>
        <topology evidence="1">Multi-pass membrane protein</topology>
    </subcellularLocation>
</comment>
<organism evidence="8 9">
    <name type="scientific">Candidatus Woesebacteria bacterium RIFCSPLOWO2_01_FULL_39_25</name>
    <dbReference type="NCBI Taxonomy" id="1802521"/>
    <lineage>
        <taxon>Bacteria</taxon>
        <taxon>Candidatus Woeseibacteriota</taxon>
    </lineage>
</organism>
<feature type="transmembrane region" description="Helical" evidence="7">
    <location>
        <begin position="353"/>
        <end position="374"/>
    </location>
</feature>
<protein>
    <submittedName>
        <fullName evidence="8">Uncharacterized protein</fullName>
    </submittedName>
</protein>
<evidence type="ECO:0000256" key="7">
    <source>
        <dbReference type="SAM" id="Phobius"/>
    </source>
</evidence>
<dbReference type="GO" id="GO:0005886">
    <property type="term" value="C:plasma membrane"/>
    <property type="evidence" value="ECO:0007669"/>
    <property type="project" value="UniProtKB-SubCell"/>
</dbReference>
<dbReference type="EMBL" id="MGHH01000007">
    <property type="protein sequence ID" value="OGM65033.1"/>
    <property type="molecule type" value="Genomic_DNA"/>
</dbReference>
<comment type="similarity">
    <text evidence="2">Belongs to the polysaccharide synthase family.</text>
</comment>
<feature type="transmembrane region" description="Helical" evidence="7">
    <location>
        <begin position="172"/>
        <end position="191"/>
    </location>
</feature>
<evidence type="ECO:0000256" key="2">
    <source>
        <dbReference type="ARBA" id="ARBA00007430"/>
    </source>
</evidence>
<keyword evidence="3" id="KW-1003">Cell membrane</keyword>
<keyword evidence="4 7" id="KW-0812">Transmembrane</keyword>
<keyword evidence="6 7" id="KW-0472">Membrane</keyword>
<sequence length="408" mass="45544">MGYFKDTIKGISWMGALRGTTRAIAFIKIGFLARILSPFEFGLFGIASLVLAFLEILTETGINAFLVQEESDIKEYINSAWIVSLVRGFLIAFLILILAIPVSTFFNSPESIRLLFLISTVPFLRGFINPAVVNFQKKLQFNKEFNFRLTIFTFDAIVTIFLAILLKSAESLVWGMIAGSLLEIILSWLLVRPLPRFNIESVKVKKVFQRGKWITLAGIFDYLFHNIDDALVGRLINTTSLGLYQIAYKISTLPITEGGEVVSKVVFPVYTRIYGDRERLRTAYFKVLGSITLVTIPFGLFLIIFAEPFVLLFLGSKWLEIIPALKVLSVFGVVRAISGSTSALFLAIKKQEYITLVTFVSIAGLSMTALPLISRFGMLGAAYASLIGAFVSIPVMFHFARKVLYEKG</sequence>